<dbReference type="EMBL" id="DTFI01000082">
    <property type="protein sequence ID" value="HGI43428.1"/>
    <property type="molecule type" value="Genomic_DNA"/>
</dbReference>
<gene>
    <name evidence="2" type="ORF">ENV17_03470</name>
</gene>
<evidence type="ECO:0000313" key="2">
    <source>
        <dbReference type="EMBL" id="HGI43428.1"/>
    </source>
</evidence>
<dbReference type="InterPro" id="IPR014729">
    <property type="entry name" value="Rossmann-like_a/b/a_fold"/>
</dbReference>
<accession>A0A7C4FDL3</accession>
<dbReference type="InterPro" id="IPR050128">
    <property type="entry name" value="Sulfate_adenylyltrnsfr_sub2"/>
</dbReference>
<dbReference type="NCBIfam" id="NF006351">
    <property type="entry name" value="PRK08576.1"/>
    <property type="match status" value="1"/>
</dbReference>
<dbReference type="InterPro" id="IPR002500">
    <property type="entry name" value="PAPS_reduct_dom"/>
</dbReference>
<protein>
    <submittedName>
        <fullName evidence="2">Phosphoadenosine phosphosulfate reductase</fullName>
    </submittedName>
</protein>
<name>A0A7C4FDL3_THEPE</name>
<proteinExistence type="predicted"/>
<comment type="caution">
    <text evidence="2">The sequence shown here is derived from an EMBL/GenBank/DDBJ whole genome shotgun (WGS) entry which is preliminary data.</text>
</comment>
<sequence>MYKVLVRAKKDADAVRAALRVFYEGWGVEVATVGGMRELEGFRDALAKVVDPAKFNIVLLGREDAEKMRLEEEMPLNVVFSLVPRERVRNARLTTIRDAVERGRAKIRNTVCWRGAYVLGRCRGVDLGVEPHPAYDVFLLLGERAVGLVSERVGVELEGPLLLVRKMGGEHDVYAGPSLVGRLRVPDTGRASGEKLGEQAERTSVERLLSENEGVLETLERVSSSLIESVGREFDTVVVPWSGGRDSTAALLLARKALGSKVKAVYVDMGLEFRGSREHVLEVSEKLGVELHVARVDLERYVKAVGLPSHHNRWCTRLKVEALYGKIREIAEGRTLIVVGDRDAESELRSKRGPVRGHEEFVQVAPLKNWSAAQAQLYILKHGIPLHPLYELGFYRIGCWVCPALRSWEKEIMRRWRREVLPEDADPALVDAILGG</sequence>
<dbReference type="PANTHER" id="PTHR43196:SF2">
    <property type="entry name" value="PHOSPHOADENOSINE PHOSPHOSULFATE REDUCTASE"/>
    <property type="match status" value="1"/>
</dbReference>
<dbReference type="Gene3D" id="3.40.50.620">
    <property type="entry name" value="HUPs"/>
    <property type="match status" value="1"/>
</dbReference>
<dbReference type="PANTHER" id="PTHR43196">
    <property type="entry name" value="SULFATE ADENYLYLTRANSFERASE SUBUNIT 2"/>
    <property type="match status" value="1"/>
</dbReference>
<reference evidence="2" key="1">
    <citation type="journal article" date="2020" name="mSystems">
        <title>Genome- and Community-Level Interaction Insights into Carbon Utilization and Element Cycling Functions of Hydrothermarchaeota in Hydrothermal Sediment.</title>
        <authorList>
            <person name="Zhou Z."/>
            <person name="Liu Y."/>
            <person name="Xu W."/>
            <person name="Pan J."/>
            <person name="Luo Z.H."/>
            <person name="Li M."/>
        </authorList>
    </citation>
    <scope>NUCLEOTIDE SEQUENCE [LARGE SCALE GENOMIC DNA]</scope>
    <source>
        <strain evidence="2">SpSt-735</strain>
    </source>
</reference>
<organism evidence="2">
    <name type="scientific">Thermofilum pendens</name>
    <dbReference type="NCBI Taxonomy" id="2269"/>
    <lineage>
        <taxon>Archaea</taxon>
        <taxon>Thermoproteota</taxon>
        <taxon>Thermoprotei</taxon>
        <taxon>Thermofilales</taxon>
        <taxon>Thermofilaceae</taxon>
        <taxon>Thermofilum</taxon>
    </lineage>
</organism>
<evidence type="ECO:0000259" key="1">
    <source>
        <dbReference type="Pfam" id="PF01507"/>
    </source>
</evidence>
<dbReference type="GO" id="GO:0003824">
    <property type="term" value="F:catalytic activity"/>
    <property type="evidence" value="ECO:0007669"/>
    <property type="project" value="InterPro"/>
</dbReference>
<dbReference type="SUPFAM" id="SSF52402">
    <property type="entry name" value="Adenine nucleotide alpha hydrolases-like"/>
    <property type="match status" value="1"/>
</dbReference>
<dbReference type="AlphaFoldDB" id="A0A7C4FDL3"/>
<dbReference type="Pfam" id="PF01507">
    <property type="entry name" value="PAPS_reduct"/>
    <property type="match status" value="1"/>
</dbReference>
<feature type="domain" description="Phosphoadenosine phosphosulphate reductase" evidence="1">
    <location>
        <begin position="237"/>
        <end position="404"/>
    </location>
</feature>